<dbReference type="AlphaFoldDB" id="L5L0D2"/>
<name>L5L0D2_PTEAL</name>
<gene>
    <name evidence="2" type="ORF">PAL_GLEAN10004787</name>
</gene>
<dbReference type="InParanoid" id="L5L0D2"/>
<evidence type="ECO:0000313" key="3">
    <source>
        <dbReference type="Proteomes" id="UP000010552"/>
    </source>
</evidence>
<evidence type="ECO:0000256" key="1">
    <source>
        <dbReference type="SAM" id="MobiDB-lite"/>
    </source>
</evidence>
<dbReference type="Proteomes" id="UP000010552">
    <property type="component" value="Unassembled WGS sequence"/>
</dbReference>
<evidence type="ECO:0000313" key="2">
    <source>
        <dbReference type="EMBL" id="ELK17092.1"/>
    </source>
</evidence>
<organism evidence="2 3">
    <name type="scientific">Pteropus alecto</name>
    <name type="common">Black flying fox</name>
    <dbReference type="NCBI Taxonomy" id="9402"/>
    <lineage>
        <taxon>Eukaryota</taxon>
        <taxon>Metazoa</taxon>
        <taxon>Chordata</taxon>
        <taxon>Craniata</taxon>
        <taxon>Vertebrata</taxon>
        <taxon>Euteleostomi</taxon>
        <taxon>Mammalia</taxon>
        <taxon>Eutheria</taxon>
        <taxon>Laurasiatheria</taxon>
        <taxon>Chiroptera</taxon>
        <taxon>Yinpterochiroptera</taxon>
        <taxon>Pteropodoidea</taxon>
        <taxon>Pteropodidae</taxon>
        <taxon>Pteropodinae</taxon>
        <taxon>Pteropus</taxon>
    </lineage>
</organism>
<sequence>MLIEGSGLAAEDLGRSRPLRWKLWAVGFSRRSFSALLLPVRRASFQSELRRGPLSPRRPEKVVWLPPFLASSAGTRRASRLVPEDQLFFTAPPDPRFSGDSGRIQLLQGDPEAAPVRHAGLCGVASRCTRREETARRAGQSTLPPAGTVRRLEAAGGPSSAASVAIPQAVPAPPLPGEVEVAGCSAPSGMGEREESLGRGGPRCPGVLWVMFEP</sequence>
<proteinExistence type="predicted"/>
<protein>
    <submittedName>
        <fullName evidence="2">Uncharacterized protein</fullName>
    </submittedName>
</protein>
<dbReference type="EMBL" id="KB030408">
    <property type="protein sequence ID" value="ELK17092.1"/>
    <property type="molecule type" value="Genomic_DNA"/>
</dbReference>
<reference evidence="3" key="1">
    <citation type="journal article" date="2013" name="Science">
        <title>Comparative analysis of bat genomes provides insight into the evolution of flight and immunity.</title>
        <authorList>
            <person name="Zhang G."/>
            <person name="Cowled C."/>
            <person name="Shi Z."/>
            <person name="Huang Z."/>
            <person name="Bishop-Lilly K.A."/>
            <person name="Fang X."/>
            <person name="Wynne J.W."/>
            <person name="Xiong Z."/>
            <person name="Baker M.L."/>
            <person name="Zhao W."/>
            <person name="Tachedjian M."/>
            <person name="Zhu Y."/>
            <person name="Zhou P."/>
            <person name="Jiang X."/>
            <person name="Ng J."/>
            <person name="Yang L."/>
            <person name="Wu L."/>
            <person name="Xiao J."/>
            <person name="Feng Y."/>
            <person name="Chen Y."/>
            <person name="Sun X."/>
            <person name="Zhang Y."/>
            <person name="Marsh G.A."/>
            <person name="Crameri G."/>
            <person name="Broder C.C."/>
            <person name="Frey K.G."/>
            <person name="Wang L.F."/>
            <person name="Wang J."/>
        </authorList>
    </citation>
    <scope>NUCLEOTIDE SEQUENCE [LARGE SCALE GENOMIC DNA]</scope>
</reference>
<feature type="region of interest" description="Disordered" evidence="1">
    <location>
        <begin position="133"/>
        <end position="156"/>
    </location>
</feature>
<keyword evidence="3" id="KW-1185">Reference proteome</keyword>
<accession>L5L0D2</accession>